<keyword evidence="11" id="KW-0418">Kinase</keyword>
<dbReference type="InterPro" id="IPR017441">
    <property type="entry name" value="Protein_kinase_ATP_BS"/>
</dbReference>
<reference evidence="11" key="1">
    <citation type="journal article" date="2012" name="Nat. Genet.">
        <title>Whole-genome sequence of Schistosoma haematobium.</title>
        <authorList>
            <person name="Young N.D."/>
            <person name="Jex A.R."/>
            <person name="Li B."/>
            <person name="Liu S."/>
            <person name="Yang L."/>
            <person name="Xiong Z."/>
            <person name="Li Y."/>
            <person name="Cantacessi C."/>
            <person name="Hall R.S."/>
            <person name="Xu X."/>
            <person name="Chen F."/>
            <person name="Wu X."/>
            <person name="Zerlotini A."/>
            <person name="Oliveira G."/>
            <person name="Hofmann A."/>
            <person name="Zhang G."/>
            <person name="Fang X."/>
            <person name="Kang Y."/>
            <person name="Campbell B.E."/>
            <person name="Loukas A."/>
            <person name="Ranganathan S."/>
            <person name="Rollinson D."/>
            <person name="Rinaldi G."/>
            <person name="Brindley P.J."/>
            <person name="Yang H."/>
            <person name="Wang J."/>
            <person name="Wang J."/>
            <person name="Gasser R.B."/>
        </authorList>
    </citation>
    <scope>NUCLEOTIDE SEQUENCE</scope>
</reference>
<dbReference type="PANTHER" id="PTHR44329">
    <property type="entry name" value="SERINE/THREONINE-PROTEIN KINASE TNNI3K-RELATED"/>
    <property type="match status" value="1"/>
</dbReference>
<dbReference type="PROSITE" id="PS00107">
    <property type="entry name" value="PROTEIN_KINASE_ATP"/>
    <property type="match status" value="1"/>
</dbReference>
<comment type="similarity">
    <text evidence="2">Belongs to the protein kinase superfamily. STE Ser/Thr protein kinase family. MAP kinase kinase kinase subfamily.</text>
</comment>
<evidence type="ECO:0000313" key="12">
    <source>
        <dbReference type="Proteomes" id="UP000471633"/>
    </source>
</evidence>
<evidence type="ECO:0000256" key="7">
    <source>
        <dbReference type="ARBA" id="ARBA00022840"/>
    </source>
</evidence>
<dbReference type="PROSITE" id="PS50002">
    <property type="entry name" value="SH3"/>
    <property type="match status" value="1"/>
</dbReference>
<accession>A0A6A5DHE7</accession>
<dbReference type="GO" id="GO:0005524">
    <property type="term" value="F:ATP binding"/>
    <property type="evidence" value="ECO:0007669"/>
    <property type="project" value="UniProtKB-UniRule"/>
</dbReference>
<reference evidence="11" key="4">
    <citation type="journal article" date="2022" name="PLoS Pathog.">
        <title>Chromosome-level genome of Schistosoma haematobium underpins genome-wide explorations of molecular variation.</title>
        <authorList>
            <person name="Stroehlein A.J."/>
            <person name="Korhonen P.K."/>
            <person name="Lee V.V."/>
            <person name="Ralph S.A."/>
            <person name="Mentink-Kane M."/>
            <person name="You H."/>
            <person name="McManus D.P."/>
            <person name="Tchuente L.T."/>
            <person name="Stothard J.R."/>
            <person name="Kaur P."/>
            <person name="Dudchenko O."/>
            <person name="Aiden E.L."/>
            <person name="Yang B."/>
            <person name="Yang H."/>
            <person name="Emery A.M."/>
            <person name="Webster B.L."/>
            <person name="Brindley P.J."/>
            <person name="Rollinson D."/>
            <person name="Chang B.C.H."/>
            <person name="Gasser R.B."/>
            <person name="Young N.D."/>
        </authorList>
    </citation>
    <scope>NUCLEOTIDE SEQUENCE</scope>
</reference>
<dbReference type="InterPro" id="IPR000719">
    <property type="entry name" value="Prot_kinase_dom"/>
</dbReference>
<dbReference type="GO" id="GO:0004706">
    <property type="term" value="F:JUN kinase kinase kinase activity"/>
    <property type="evidence" value="ECO:0007669"/>
    <property type="project" value="TreeGrafter"/>
</dbReference>
<comment type="cofactor">
    <cofactor evidence="1">
        <name>Mg(2+)</name>
        <dbReference type="ChEBI" id="CHEBI:18420"/>
    </cofactor>
</comment>
<dbReference type="Gene3D" id="2.30.30.40">
    <property type="entry name" value="SH3 Domains"/>
    <property type="match status" value="1"/>
</dbReference>
<sequence length="1602" mass="181525">MYITMVEDKPVSYQESATEYNTLASSKMDPIYSGEHCEASSEYVTAIYSYMPQHSDEINLRTGQKIKILSKDCRHSGAEGWWVGQEPKTGYVGVFPSGYVLNADDIANSESSGANEMKANSFEPNKWNDVTFGIGNNTDKTITVKTKEEISLDKKLPDSDVILRHGHVRTIPATELVQQQFIGSGAFGKVYRGLWREQDIALKVFDLATNQVDNEALHMCRLSHRNIVRFYGICRLDSSNFPALVMEYAYGGSLNMVLNQRPLLGPLVLLDWALQIASGMAYLHTDARICHRDLKSSNILIREAIQKPFSLNELQRCTLLITDFGMACRSSQLAPQQSKLGTVAYAAPEVCRQEGFSFKSDIWSYGVVLWELLTLDIPFRAMEQPRLLFIIAMYNYTLYIPPGVPDLFVQLLKDCWSPTPVSRPKFENIMARLKSCKDCSFVDLEPSELAQIQQDWRELIAVHYKEEQQTVAEALSSSFKSGSLDFSTELLTQLEMLRDYRESLDRVRADLVEKAHQLHIKEELYNRVADTMGQHFMFLAVLAANHFKDPTHKIQTAQPKPPPPRKRPFVRSIFKRWGTNGNPCSTHNDYVNSATSSTNNFQVKDLKRSINSSQYTSNNRSHLNVNTNNSSDLNNSFCDETQSISRDTSSRVGCSQGGIPLISPPTDMKHVVHVDSDWFTGQGLCESTMRLFPSAKITSSSLGSNTDKYRNMSPGHCYSPQIRTFVSTKSDSNMTDKSNPKSPRIYSSGNNITDLRSREQRFVDVQTNSQRNLNRLPRKQNFIRKFESKNNLDFLQKSSNHSVGFSNFFTPINSCCYDTNNDLHRSEHSQSGYHHCRPIKPIIGIDNRMRNNNSPPFFERRRSASGPVTFFTRYPKINDQLKSNPDESLLEGKLNELLCIICDPSMPLLTSGCTQHYYGRSLSTTTPPTACFSSDITESSYFLNPTGNSTVENVLLSAFRLLASFCFWGVEPDIDDRKANSLIPLYSTPRSSHNFGKIYPVSYYTSQSSQSYSRQKNSVRNAANSSLLFGHSESDFQHVFSSNSVCPIEKRKYKFSIQNTRRIQSADRRRNYKYNTSLKCPVCVNMGLDFIHPCEKFPDHQVEFGDPHSPFLGMLAGSGRRPNPSPNMKEINHSNFPIIPSNEMISSDKRENYFTFQHDNFLKDINQKIGGQQQCKQNKRSDNSNNNSQQYTHCSLCNNNQMEIVEKNESTGNLNNAFYCPHLSVCIDYCQNNTRNNDIDVATIKTTLPYIPSSHLAQRWSFEHSKELHKDICSSFCSFLSCRKLSIDCQSSMISDCLRSVDKHSVSESSGHSIERNSTNQFSHSLVSMNPVGMSRDAYLKATQDGFLNRTIYEPSEDPEFCYSPYSNQTSQSNSLQRSSDNQSFSNSGVYPNIHALFIENDSKSESGSEFESYDDANELDYPNFILHFSSSPPKHSQQPQNFYSPSKIHLNDSDKPPENNDYSHNLNVNIDTCREDYDRVTLVPVESGELSNVIQPYSDNEGKGEPLAEYYNGNSTTKMTVKRVLHRSQAIRERHRPTFLTLFRNRSLPSCVDSDCSCLESCSFVLYPSDNGVDEVSDFPHKAKSSKSPSGPFVSLHSTFI</sequence>
<dbReference type="InterPro" id="IPR000095">
    <property type="entry name" value="CRIB_dom"/>
</dbReference>
<dbReference type="SMART" id="SM00326">
    <property type="entry name" value="SH3"/>
    <property type="match status" value="1"/>
</dbReference>
<gene>
    <name evidence="11" type="primary">MAP3K9_1</name>
    <name evidence="11" type="ORF">MS3_00004145</name>
</gene>
<evidence type="ECO:0000256" key="5">
    <source>
        <dbReference type="ARBA" id="ARBA00022527"/>
    </source>
</evidence>
<dbReference type="PROSITE" id="PS50108">
    <property type="entry name" value="CRIB"/>
    <property type="match status" value="1"/>
</dbReference>
<evidence type="ECO:0000256" key="4">
    <source>
        <dbReference type="ARBA" id="ARBA00022443"/>
    </source>
</evidence>
<keyword evidence="6" id="KW-0547">Nucleotide-binding</keyword>
<dbReference type="InterPro" id="IPR011009">
    <property type="entry name" value="Kinase-like_dom_sf"/>
</dbReference>
<dbReference type="Gene3D" id="3.30.200.20">
    <property type="entry name" value="Phosphorylase Kinase, domain 1"/>
    <property type="match status" value="1"/>
</dbReference>
<feature type="compositionally biased region" description="Polar residues" evidence="10">
    <location>
        <begin position="1365"/>
        <end position="1385"/>
    </location>
</feature>
<dbReference type="InterPro" id="IPR036028">
    <property type="entry name" value="SH3-like_dom_sf"/>
</dbReference>
<dbReference type="Gene3D" id="1.10.510.10">
    <property type="entry name" value="Transferase(Phosphotransferase) domain 1"/>
    <property type="match status" value="1"/>
</dbReference>
<protein>
    <recommendedName>
        <fullName evidence="3">mitogen-activated protein kinase kinase kinase</fullName>
        <ecNumber evidence="3">2.7.11.25</ecNumber>
    </recommendedName>
</protein>
<evidence type="ECO:0000256" key="10">
    <source>
        <dbReference type="SAM" id="MobiDB-lite"/>
    </source>
</evidence>
<comment type="catalytic activity">
    <reaction evidence="8">
        <text>L-threonyl-[protein] + ATP = O-phospho-L-threonyl-[protein] + ADP + H(+)</text>
        <dbReference type="Rhea" id="RHEA:46608"/>
        <dbReference type="Rhea" id="RHEA-COMP:11060"/>
        <dbReference type="Rhea" id="RHEA-COMP:11605"/>
        <dbReference type="ChEBI" id="CHEBI:15378"/>
        <dbReference type="ChEBI" id="CHEBI:30013"/>
        <dbReference type="ChEBI" id="CHEBI:30616"/>
        <dbReference type="ChEBI" id="CHEBI:61977"/>
        <dbReference type="ChEBI" id="CHEBI:456216"/>
        <dbReference type="EC" id="2.7.11.25"/>
    </reaction>
</comment>
<proteinExistence type="inferred from homology"/>
<dbReference type="InterPro" id="IPR001452">
    <property type="entry name" value="SH3_domain"/>
</dbReference>
<evidence type="ECO:0000256" key="8">
    <source>
        <dbReference type="ARBA" id="ARBA00047559"/>
    </source>
</evidence>
<dbReference type="PROSITE" id="PS00108">
    <property type="entry name" value="PROTEIN_KINASE_ST"/>
    <property type="match status" value="1"/>
</dbReference>
<feature type="region of interest" description="Disordered" evidence="10">
    <location>
        <begin position="1425"/>
        <end position="1461"/>
    </location>
</feature>
<feature type="region of interest" description="Disordered" evidence="10">
    <location>
        <begin position="729"/>
        <end position="750"/>
    </location>
</feature>
<keyword evidence="12" id="KW-1185">Reference proteome</keyword>
<evidence type="ECO:0000256" key="1">
    <source>
        <dbReference type="ARBA" id="ARBA00001946"/>
    </source>
</evidence>
<evidence type="ECO:0000256" key="9">
    <source>
        <dbReference type="ARBA" id="ARBA00048329"/>
    </source>
</evidence>
<dbReference type="SMART" id="SM00220">
    <property type="entry name" value="S_TKc"/>
    <property type="match status" value="1"/>
</dbReference>
<organism evidence="11 12">
    <name type="scientific">Schistosoma haematobium</name>
    <name type="common">Blood fluke</name>
    <dbReference type="NCBI Taxonomy" id="6185"/>
    <lineage>
        <taxon>Eukaryota</taxon>
        <taxon>Metazoa</taxon>
        <taxon>Spiralia</taxon>
        <taxon>Lophotrochozoa</taxon>
        <taxon>Platyhelminthes</taxon>
        <taxon>Trematoda</taxon>
        <taxon>Digenea</taxon>
        <taxon>Strigeidida</taxon>
        <taxon>Schistosomatoidea</taxon>
        <taxon>Schistosomatidae</taxon>
        <taxon>Schistosoma</taxon>
    </lineage>
</organism>
<dbReference type="PROSITE" id="PS50011">
    <property type="entry name" value="PROTEIN_KINASE_DOM"/>
    <property type="match status" value="1"/>
</dbReference>
<dbReference type="Pfam" id="PF07714">
    <property type="entry name" value="PK_Tyr_Ser-Thr"/>
    <property type="match status" value="1"/>
</dbReference>
<dbReference type="InterPro" id="IPR051681">
    <property type="entry name" value="Ser/Thr_Kinases-Pseudokinases"/>
</dbReference>
<keyword evidence="11" id="KW-0808">Transferase</keyword>
<dbReference type="Pfam" id="PF00786">
    <property type="entry name" value="PBD"/>
    <property type="match status" value="1"/>
</dbReference>
<comment type="caution">
    <text evidence="11">The sequence shown here is derived from an EMBL/GenBank/DDBJ whole genome shotgun (WGS) entry which is preliminary data.</text>
</comment>
<dbReference type="EC" id="2.7.11.25" evidence="3"/>
<comment type="catalytic activity">
    <reaction evidence="9">
        <text>L-seryl-[protein] + ATP = O-phospho-L-seryl-[protein] + ADP + H(+)</text>
        <dbReference type="Rhea" id="RHEA:17989"/>
        <dbReference type="Rhea" id="RHEA-COMP:9863"/>
        <dbReference type="Rhea" id="RHEA-COMP:11604"/>
        <dbReference type="ChEBI" id="CHEBI:15378"/>
        <dbReference type="ChEBI" id="CHEBI:29999"/>
        <dbReference type="ChEBI" id="CHEBI:30616"/>
        <dbReference type="ChEBI" id="CHEBI:83421"/>
        <dbReference type="ChEBI" id="CHEBI:456216"/>
        <dbReference type="EC" id="2.7.11.25"/>
    </reaction>
</comment>
<keyword evidence="4" id="KW-0728">SH3 domain</keyword>
<keyword evidence="5" id="KW-0723">Serine/threonine-protein kinase</keyword>
<dbReference type="EMBL" id="AMPZ03000002">
    <property type="protein sequence ID" value="KAH9592098.1"/>
    <property type="molecule type" value="Genomic_DNA"/>
</dbReference>
<name>A0A6A5DHE7_SCHHA</name>
<dbReference type="SUPFAM" id="SSF50044">
    <property type="entry name" value="SH3-domain"/>
    <property type="match status" value="1"/>
</dbReference>
<evidence type="ECO:0000256" key="3">
    <source>
        <dbReference type="ARBA" id="ARBA00012406"/>
    </source>
</evidence>
<feature type="compositionally biased region" description="Low complexity" evidence="10">
    <location>
        <begin position="1430"/>
        <end position="1441"/>
    </location>
</feature>
<dbReference type="Proteomes" id="UP000471633">
    <property type="component" value="Unassembled WGS sequence"/>
</dbReference>
<feature type="compositionally biased region" description="Basic and acidic residues" evidence="10">
    <location>
        <begin position="1450"/>
        <end position="1459"/>
    </location>
</feature>
<dbReference type="InterPro" id="IPR001245">
    <property type="entry name" value="Ser-Thr/Tyr_kinase_cat_dom"/>
</dbReference>
<feature type="region of interest" description="Disordered" evidence="10">
    <location>
        <begin position="1363"/>
        <end position="1385"/>
    </location>
</feature>
<dbReference type="PANTHER" id="PTHR44329:SF293">
    <property type="entry name" value="MITOGEN-ACTIVATED PROTEIN KINASE KINASE KINASE"/>
    <property type="match status" value="1"/>
</dbReference>
<keyword evidence="7" id="KW-0067">ATP-binding</keyword>
<dbReference type="SUPFAM" id="SSF56112">
    <property type="entry name" value="Protein kinase-like (PK-like)"/>
    <property type="match status" value="1"/>
</dbReference>
<evidence type="ECO:0000256" key="6">
    <source>
        <dbReference type="ARBA" id="ARBA00022741"/>
    </source>
</evidence>
<evidence type="ECO:0000313" key="11">
    <source>
        <dbReference type="EMBL" id="KAH9592098.1"/>
    </source>
</evidence>
<reference evidence="11" key="2">
    <citation type="journal article" date="2019" name="Gigascience">
        <title>High-quality Schistosoma haematobium genome achieved by single-molecule and long-range sequencing.</title>
        <authorList>
            <person name="Stroehlein A.J."/>
            <person name="Korhonen P.K."/>
            <person name="Chong T.M."/>
            <person name="Lim Y.L."/>
            <person name="Chan K.G."/>
            <person name="Webster B."/>
            <person name="Rollinson D."/>
            <person name="Brindley P.J."/>
            <person name="Gasser R.B."/>
            <person name="Young N.D."/>
        </authorList>
    </citation>
    <scope>NUCLEOTIDE SEQUENCE</scope>
</reference>
<dbReference type="InterPro" id="IPR008271">
    <property type="entry name" value="Ser/Thr_kinase_AS"/>
</dbReference>
<evidence type="ECO:0000256" key="2">
    <source>
        <dbReference type="ARBA" id="ARBA00006529"/>
    </source>
</evidence>
<dbReference type="Pfam" id="PF00018">
    <property type="entry name" value="SH3_1"/>
    <property type="match status" value="1"/>
</dbReference>
<dbReference type="GeneID" id="24592539"/>
<reference evidence="11" key="3">
    <citation type="submission" date="2021-06" db="EMBL/GenBank/DDBJ databases">
        <title>Chromosome-level genome assembly for S. haematobium.</title>
        <authorList>
            <person name="Stroehlein A.J."/>
        </authorList>
    </citation>
    <scope>NUCLEOTIDE SEQUENCE</scope>
</reference>
<dbReference type="RefSeq" id="XP_051072171.1">
    <property type="nucleotide sequence ID" value="XM_051212031.1"/>
</dbReference>
<dbReference type="CTD" id="24592539"/>